<keyword evidence="4" id="KW-1185">Reference proteome</keyword>
<dbReference type="KEGG" id="nhy:JQS43_05220"/>
<name>A0A895YI66_9ACTN</name>
<accession>A0A895YI66</accession>
<evidence type="ECO:0000259" key="2">
    <source>
        <dbReference type="PROSITE" id="PS50006"/>
    </source>
</evidence>
<dbReference type="SUPFAM" id="SSF49879">
    <property type="entry name" value="SMAD/FHA domain"/>
    <property type="match status" value="1"/>
</dbReference>
<dbReference type="Proteomes" id="UP000662857">
    <property type="component" value="Chromosome"/>
</dbReference>
<proteinExistence type="predicted"/>
<dbReference type="InterPro" id="IPR008984">
    <property type="entry name" value="SMAD_FHA_dom_sf"/>
</dbReference>
<dbReference type="AlphaFoldDB" id="A0A895YI66"/>
<feature type="domain" description="FHA" evidence="2">
    <location>
        <begin position="237"/>
        <end position="292"/>
    </location>
</feature>
<sequence>MRFEISHVLDAIEARLTLDPALARAVVDLAEVVRLVDLDGNDSKPATLLRLGRVLDALGQYLAEDGVAIYVVADRSVLSDLDLTSNERMVVRRWADDGLVEVLPDPADRVLSVAELLGVPVVSRRGFTEYAQQYRWLPRGLLAPTPAGMVPAAEGLPGPAAAPVLVRLWQCPESACAGFGAPAGGQPPPQLQAAVPTCPRHGTRLRDAGPQPPARVFAVRVDGAVRGRFVVREASPVVIGRAPSPAATGTVVELGPLLGDEALRWISRNHLWLELRGQALVVTDTSTNGTTIRTPAGPAQLGPGQAYGMGNDDVVELFQGVELGRPNRFQGGAARPASVMGEAPTISLRMPR</sequence>
<reference evidence="3" key="1">
    <citation type="submission" date="2021-02" db="EMBL/GenBank/DDBJ databases">
        <title>Natrosporangium hydrolyticum gen. nov., sp. nov, a haloalkaliphilic actinobacterium from a soda solonchak soil.</title>
        <authorList>
            <person name="Sorokin D.Y."/>
            <person name="Khijniak T.V."/>
            <person name="Zakharycheva A.P."/>
            <person name="Boueva O.V."/>
            <person name="Ariskina E.V."/>
            <person name="Hahnke R.L."/>
            <person name="Bunk B."/>
            <person name="Sproer C."/>
            <person name="Schumann P."/>
            <person name="Evtushenko L.I."/>
            <person name="Kublanov I.V."/>
        </authorList>
    </citation>
    <scope>NUCLEOTIDE SEQUENCE</scope>
    <source>
        <strain evidence="3">DSM 106523</strain>
    </source>
</reference>
<dbReference type="Gene3D" id="2.60.200.20">
    <property type="match status" value="1"/>
</dbReference>
<gene>
    <name evidence="3" type="ORF">JQS43_05220</name>
</gene>
<dbReference type="RefSeq" id="WP_239677926.1">
    <property type="nucleotide sequence ID" value="NZ_CP070499.1"/>
</dbReference>
<dbReference type="InterPro" id="IPR000253">
    <property type="entry name" value="FHA_dom"/>
</dbReference>
<dbReference type="CDD" id="cd00060">
    <property type="entry name" value="FHA"/>
    <property type="match status" value="1"/>
</dbReference>
<evidence type="ECO:0000313" key="4">
    <source>
        <dbReference type="Proteomes" id="UP000662857"/>
    </source>
</evidence>
<protein>
    <submittedName>
        <fullName evidence="3">FHA domain-containing protein</fullName>
    </submittedName>
</protein>
<dbReference type="PROSITE" id="PS50006">
    <property type="entry name" value="FHA_DOMAIN"/>
    <property type="match status" value="1"/>
</dbReference>
<evidence type="ECO:0000313" key="3">
    <source>
        <dbReference type="EMBL" id="QSB15742.1"/>
    </source>
</evidence>
<organism evidence="3 4">
    <name type="scientific">Natronosporangium hydrolyticum</name>
    <dbReference type="NCBI Taxonomy" id="2811111"/>
    <lineage>
        <taxon>Bacteria</taxon>
        <taxon>Bacillati</taxon>
        <taxon>Actinomycetota</taxon>
        <taxon>Actinomycetes</taxon>
        <taxon>Micromonosporales</taxon>
        <taxon>Micromonosporaceae</taxon>
        <taxon>Natronosporangium</taxon>
    </lineage>
</organism>
<dbReference type="EMBL" id="CP070499">
    <property type="protein sequence ID" value="QSB15742.1"/>
    <property type="molecule type" value="Genomic_DNA"/>
</dbReference>
<keyword evidence="1" id="KW-0597">Phosphoprotein</keyword>
<evidence type="ECO:0000256" key="1">
    <source>
        <dbReference type="ARBA" id="ARBA00022553"/>
    </source>
</evidence>